<name>A0AAU7JZI6_9MICO</name>
<sequence>MHVTDGVSPEVRYGARAALVAKVSSLVPQPTADDCVRVGVDGVDGAGKTVFAAELAAALRDLGRPVVELSVDGWHRVRAERYARGPRSPEGFWLDSFDHDRLLAEALLPLGPGGSRRYRAVGHDVETDEVLHPPLLEAPAGAVAVVDGLFLHRVELEDAFDFTIFVEVPFEVSAARMAVRDGSPADPTHPDLRRYVEAQRTYFAQRSPWERADLVIDNSDLERPILVESALD</sequence>
<reference evidence="1" key="1">
    <citation type="submission" date="2024-05" db="EMBL/GenBank/DDBJ databases">
        <authorList>
            <person name="Kim S."/>
            <person name="Heo J."/>
            <person name="Choi H."/>
            <person name="Choi Y."/>
            <person name="Kwon S.-W."/>
            <person name="Kim Y."/>
        </authorList>
    </citation>
    <scope>NUCLEOTIDE SEQUENCE</scope>
    <source>
        <strain evidence="1">KACC 23699</strain>
    </source>
</reference>
<dbReference type="AlphaFoldDB" id="A0AAU7JZI6"/>
<dbReference type="GO" id="GO:0016301">
    <property type="term" value="F:kinase activity"/>
    <property type="evidence" value="ECO:0007669"/>
    <property type="project" value="UniProtKB-KW"/>
</dbReference>
<accession>A0AAU7JZI6</accession>
<dbReference type="Gene3D" id="3.40.50.300">
    <property type="entry name" value="P-loop containing nucleotide triphosphate hydrolases"/>
    <property type="match status" value="1"/>
</dbReference>
<keyword evidence="1" id="KW-0418">Kinase</keyword>
<dbReference type="RefSeq" id="WP_406832981.1">
    <property type="nucleotide sequence ID" value="NZ_CP157483.1"/>
</dbReference>
<dbReference type="InterPro" id="IPR027417">
    <property type="entry name" value="P-loop_NTPase"/>
</dbReference>
<dbReference type="EMBL" id="CP157483">
    <property type="protein sequence ID" value="XBO45479.1"/>
    <property type="molecule type" value="Genomic_DNA"/>
</dbReference>
<dbReference type="SUPFAM" id="SSF52540">
    <property type="entry name" value="P-loop containing nucleoside triphosphate hydrolases"/>
    <property type="match status" value="1"/>
</dbReference>
<evidence type="ECO:0000313" key="1">
    <source>
        <dbReference type="EMBL" id="XBO45479.1"/>
    </source>
</evidence>
<protein>
    <submittedName>
        <fullName evidence="1">Uridine kinase</fullName>
    </submittedName>
</protein>
<keyword evidence="1" id="KW-0808">Transferase</keyword>
<organism evidence="1">
    <name type="scientific">Pedococcus sp. KACC 23699</name>
    <dbReference type="NCBI Taxonomy" id="3149228"/>
    <lineage>
        <taxon>Bacteria</taxon>
        <taxon>Bacillati</taxon>
        <taxon>Actinomycetota</taxon>
        <taxon>Actinomycetes</taxon>
        <taxon>Micrococcales</taxon>
        <taxon>Intrasporangiaceae</taxon>
        <taxon>Pedococcus</taxon>
    </lineage>
</organism>
<proteinExistence type="predicted"/>
<gene>
    <name evidence="1" type="ORF">ABEG17_09145</name>
</gene>